<reference evidence="1 2" key="1">
    <citation type="journal article" date="2019" name="Int. J. Syst. Evol. Microbiol.">
        <title>Streptomyces cadmiisoli sp. nov., a novel actinomycete isolated from cadmium-contaminated soil.</title>
        <authorList>
            <person name="Li K."/>
            <person name="Tang X."/>
            <person name="Zhao J."/>
            <person name="Guo Y."/>
            <person name="Tang Y."/>
            <person name="Gao J."/>
        </authorList>
    </citation>
    <scope>NUCLEOTIDE SEQUENCE [LARGE SCALE GENOMIC DNA]</scope>
    <source>
        <strain evidence="1 2">ZFG47</strain>
    </source>
</reference>
<dbReference type="InterPro" id="IPR036388">
    <property type="entry name" value="WH-like_DNA-bd_sf"/>
</dbReference>
<dbReference type="EMBL" id="CP030073">
    <property type="protein sequence ID" value="AWW36321.1"/>
    <property type="molecule type" value="Genomic_DNA"/>
</dbReference>
<dbReference type="AlphaFoldDB" id="A0A2Z4IT78"/>
<dbReference type="KEGG" id="scad:DN051_06430"/>
<dbReference type="Proteomes" id="UP000249616">
    <property type="component" value="Chromosome"/>
</dbReference>
<dbReference type="SUPFAM" id="SSF46785">
    <property type="entry name" value="Winged helix' DNA-binding domain"/>
    <property type="match status" value="1"/>
</dbReference>
<protein>
    <submittedName>
        <fullName evidence="1">MarR family transcriptional regulator</fullName>
    </submittedName>
</protein>
<dbReference type="InterPro" id="IPR036390">
    <property type="entry name" value="WH_DNA-bd_sf"/>
</dbReference>
<evidence type="ECO:0000313" key="1">
    <source>
        <dbReference type="EMBL" id="AWW36321.1"/>
    </source>
</evidence>
<dbReference type="RefSeq" id="WP_112438197.1">
    <property type="nucleotide sequence ID" value="NZ_CP030073.1"/>
</dbReference>
<keyword evidence="2" id="KW-1185">Reference proteome</keyword>
<dbReference type="Gene3D" id="1.10.10.10">
    <property type="entry name" value="Winged helix-like DNA-binding domain superfamily/Winged helix DNA-binding domain"/>
    <property type="match status" value="1"/>
</dbReference>
<organism evidence="1 2">
    <name type="scientific">Streptomyces cadmiisoli</name>
    <dbReference type="NCBI Taxonomy" id="2184053"/>
    <lineage>
        <taxon>Bacteria</taxon>
        <taxon>Bacillati</taxon>
        <taxon>Actinomycetota</taxon>
        <taxon>Actinomycetes</taxon>
        <taxon>Kitasatosporales</taxon>
        <taxon>Streptomycetaceae</taxon>
        <taxon>Streptomyces</taxon>
        <taxon>Streptomyces aurantiacus group</taxon>
    </lineage>
</organism>
<name>A0A2Z4IT78_9ACTN</name>
<accession>A0A2Z4IT78</accession>
<sequence>MTTTAPRVDGRVIGLAHHAARAVLETVLARHGLTFHQVVTLRLVAVAGAPVERAALVAEVVGALKTDASEARGVVDGLIAGGLVEAVDAEVRITGAGQELYETSAAETGEIADRIYAGIPAEDLAVAGRVLTLVTERADAELAALAQ</sequence>
<proteinExistence type="predicted"/>
<gene>
    <name evidence="1" type="ORF">DN051_06430</name>
</gene>
<evidence type="ECO:0000313" key="2">
    <source>
        <dbReference type="Proteomes" id="UP000249616"/>
    </source>
</evidence>